<evidence type="ECO:0000313" key="1">
    <source>
        <dbReference type="EMBL" id="KAK7410275.1"/>
    </source>
</evidence>
<dbReference type="Pfam" id="PF03140">
    <property type="entry name" value="DUF247"/>
    <property type="match status" value="1"/>
</dbReference>
<dbReference type="Gene3D" id="3.40.50.880">
    <property type="match status" value="1"/>
</dbReference>
<dbReference type="InterPro" id="IPR004158">
    <property type="entry name" value="DUF247_pln"/>
</dbReference>
<proteinExistence type="predicted"/>
<dbReference type="Proteomes" id="UP001386955">
    <property type="component" value="Unassembled WGS sequence"/>
</dbReference>
<protein>
    <submittedName>
        <fullName evidence="1">Uncharacterized protein</fullName>
    </submittedName>
</protein>
<dbReference type="AlphaFoldDB" id="A0AAN9SYY8"/>
<name>A0AAN9SYY8_PSOTE</name>
<gene>
    <name evidence="1" type="ORF">VNO78_00933</name>
</gene>
<sequence>MKHKDVVINIKMMLEGVESPLTEECCIYRVPFDMRKVNEDAYTPKIISIGPFHHNTLPCLQNMERHKLIYCNAFLERTQTSLDKWVRYIEELVPLFRACYSDTIKFSDEELVKIIFVDSGFLFEFFWKEYHEEWSVNDSLFLKPLLADVISLDLLLLENQLPFFVLARLFNLSFAGNNDIPSFIELTVHYFNPYNRSKLSFNNISIKHFTDLLRIFHLQHPRQRRPRRTAELMTHLPSATELSEAGLSFKVHESDCLLDLTFSGGVLKMTELTVEDRTEVLFRNMLAFEQCHYPHQTYIADYVGVLYFLVNTSRDVDILVQNKVLVNWIGDTHSVANLFNSLGKHISQSNFNSHFIHLGHDLNDFHRNLCNNLKSTLRREYCKSPWQTAASIAAILLLIMSFIQTLCSGRKCTAYPTVKLNVVLSGATWLEPDPISRCFTDENLVT</sequence>
<dbReference type="InterPro" id="IPR029062">
    <property type="entry name" value="Class_I_gatase-like"/>
</dbReference>
<accession>A0AAN9SYY8</accession>
<comment type="caution">
    <text evidence="1">The sequence shown here is derived from an EMBL/GenBank/DDBJ whole genome shotgun (WGS) entry which is preliminary data.</text>
</comment>
<keyword evidence="2" id="KW-1185">Reference proteome</keyword>
<dbReference type="PANTHER" id="PTHR31170:SF23">
    <property type="match status" value="1"/>
</dbReference>
<dbReference type="PANTHER" id="PTHR31170">
    <property type="entry name" value="BNAC04G53230D PROTEIN"/>
    <property type="match status" value="1"/>
</dbReference>
<organism evidence="1 2">
    <name type="scientific">Psophocarpus tetragonolobus</name>
    <name type="common">Winged bean</name>
    <name type="synonym">Dolichos tetragonolobus</name>
    <dbReference type="NCBI Taxonomy" id="3891"/>
    <lineage>
        <taxon>Eukaryota</taxon>
        <taxon>Viridiplantae</taxon>
        <taxon>Streptophyta</taxon>
        <taxon>Embryophyta</taxon>
        <taxon>Tracheophyta</taxon>
        <taxon>Spermatophyta</taxon>
        <taxon>Magnoliopsida</taxon>
        <taxon>eudicotyledons</taxon>
        <taxon>Gunneridae</taxon>
        <taxon>Pentapetalae</taxon>
        <taxon>rosids</taxon>
        <taxon>fabids</taxon>
        <taxon>Fabales</taxon>
        <taxon>Fabaceae</taxon>
        <taxon>Papilionoideae</taxon>
        <taxon>50 kb inversion clade</taxon>
        <taxon>NPAAA clade</taxon>
        <taxon>indigoferoid/millettioid clade</taxon>
        <taxon>Phaseoleae</taxon>
        <taxon>Psophocarpus</taxon>
    </lineage>
</organism>
<reference evidence="1 2" key="1">
    <citation type="submission" date="2024-01" db="EMBL/GenBank/DDBJ databases">
        <title>The genomes of 5 underutilized Papilionoideae crops provide insights into root nodulation and disease resistanc.</title>
        <authorList>
            <person name="Jiang F."/>
        </authorList>
    </citation>
    <scope>NUCLEOTIDE SEQUENCE [LARGE SCALE GENOMIC DNA]</scope>
    <source>
        <strain evidence="1">DUOXIRENSHENG_FW03</strain>
        <tissue evidence="1">Leaves</tissue>
    </source>
</reference>
<evidence type="ECO:0000313" key="2">
    <source>
        <dbReference type="Proteomes" id="UP001386955"/>
    </source>
</evidence>
<dbReference type="EMBL" id="JAYMYS010000001">
    <property type="protein sequence ID" value="KAK7410275.1"/>
    <property type="molecule type" value="Genomic_DNA"/>
</dbReference>